<evidence type="ECO:0000313" key="1">
    <source>
        <dbReference type="EMBL" id="KKK86376.1"/>
    </source>
</evidence>
<organism evidence="1">
    <name type="scientific">marine sediment metagenome</name>
    <dbReference type="NCBI Taxonomy" id="412755"/>
    <lineage>
        <taxon>unclassified sequences</taxon>
        <taxon>metagenomes</taxon>
        <taxon>ecological metagenomes</taxon>
    </lineage>
</organism>
<protein>
    <submittedName>
        <fullName evidence="1">Uncharacterized protein</fullName>
    </submittedName>
</protein>
<accession>A0A0F9BPU3</accession>
<reference evidence="1" key="1">
    <citation type="journal article" date="2015" name="Nature">
        <title>Complex archaea that bridge the gap between prokaryotes and eukaryotes.</title>
        <authorList>
            <person name="Spang A."/>
            <person name="Saw J.H."/>
            <person name="Jorgensen S.L."/>
            <person name="Zaremba-Niedzwiedzka K."/>
            <person name="Martijn J."/>
            <person name="Lind A.E."/>
            <person name="van Eijk R."/>
            <person name="Schleper C."/>
            <person name="Guy L."/>
            <person name="Ettema T.J."/>
        </authorList>
    </citation>
    <scope>NUCLEOTIDE SEQUENCE</scope>
</reference>
<name>A0A0F9BPU3_9ZZZZ</name>
<dbReference type="EMBL" id="LAZR01050872">
    <property type="protein sequence ID" value="KKK86376.1"/>
    <property type="molecule type" value="Genomic_DNA"/>
</dbReference>
<proteinExistence type="predicted"/>
<sequence>MTDWGIGLKDICRDCGRVGKDWADWDVCMAERTSKPYLTNEHCSWHTKFD</sequence>
<comment type="caution">
    <text evidence="1">The sequence shown here is derived from an EMBL/GenBank/DDBJ whole genome shotgun (WGS) entry which is preliminary data.</text>
</comment>
<dbReference type="AlphaFoldDB" id="A0A0F9BPU3"/>
<gene>
    <name evidence="1" type="ORF">LCGC14_2763830</name>
</gene>